<gene>
    <name evidence="2" type="ORF">FIBSPDRAFT_765100</name>
</gene>
<proteinExistence type="predicted"/>
<evidence type="ECO:0000313" key="2">
    <source>
        <dbReference type="EMBL" id="KZP05985.1"/>
    </source>
</evidence>
<accession>A0A167WE07</accession>
<dbReference type="InterPro" id="IPR044862">
    <property type="entry name" value="Pro_4_hyd_alph_FE2OG_OXY"/>
</dbReference>
<dbReference type="PANTHER" id="PTHR33099">
    <property type="entry name" value="FE2OG DIOXYGENASE DOMAIN-CONTAINING PROTEIN"/>
    <property type="match status" value="1"/>
</dbReference>
<dbReference type="Proteomes" id="UP000076532">
    <property type="component" value="Unassembled WGS sequence"/>
</dbReference>
<reference evidence="2 3" key="1">
    <citation type="journal article" date="2016" name="Mol. Biol. Evol.">
        <title>Comparative Genomics of Early-Diverging Mushroom-Forming Fungi Provides Insights into the Origins of Lignocellulose Decay Capabilities.</title>
        <authorList>
            <person name="Nagy L.G."/>
            <person name="Riley R."/>
            <person name="Tritt A."/>
            <person name="Adam C."/>
            <person name="Daum C."/>
            <person name="Floudas D."/>
            <person name="Sun H."/>
            <person name="Yadav J.S."/>
            <person name="Pangilinan J."/>
            <person name="Larsson K.H."/>
            <person name="Matsuura K."/>
            <person name="Barry K."/>
            <person name="Labutti K."/>
            <person name="Kuo R."/>
            <person name="Ohm R.A."/>
            <person name="Bhattacharya S.S."/>
            <person name="Shirouzu T."/>
            <person name="Yoshinaga Y."/>
            <person name="Martin F.M."/>
            <person name="Grigoriev I.V."/>
            <person name="Hibbett D.S."/>
        </authorList>
    </citation>
    <scope>NUCLEOTIDE SEQUENCE [LARGE SCALE GENOMIC DNA]</scope>
    <source>
        <strain evidence="2 3">CBS 109695</strain>
    </source>
</reference>
<feature type="domain" description="Prolyl 4-hydroxylase alpha subunit Fe(2+) 2OG dioxygenase" evidence="1">
    <location>
        <begin position="122"/>
        <end position="216"/>
    </location>
</feature>
<dbReference type="Pfam" id="PF13640">
    <property type="entry name" value="2OG-FeII_Oxy_3"/>
    <property type="match status" value="1"/>
</dbReference>
<dbReference type="AlphaFoldDB" id="A0A167WE07"/>
<dbReference type="OrthoDB" id="27483at2759"/>
<dbReference type="STRING" id="436010.A0A167WE07"/>
<dbReference type="EMBL" id="KV417809">
    <property type="protein sequence ID" value="KZP05985.1"/>
    <property type="molecule type" value="Genomic_DNA"/>
</dbReference>
<evidence type="ECO:0000313" key="3">
    <source>
        <dbReference type="Proteomes" id="UP000076532"/>
    </source>
</evidence>
<organism evidence="2 3">
    <name type="scientific">Athelia psychrophila</name>
    <dbReference type="NCBI Taxonomy" id="1759441"/>
    <lineage>
        <taxon>Eukaryota</taxon>
        <taxon>Fungi</taxon>
        <taxon>Dikarya</taxon>
        <taxon>Basidiomycota</taxon>
        <taxon>Agaricomycotina</taxon>
        <taxon>Agaricomycetes</taxon>
        <taxon>Agaricomycetidae</taxon>
        <taxon>Atheliales</taxon>
        <taxon>Atheliaceae</taxon>
        <taxon>Athelia</taxon>
    </lineage>
</organism>
<dbReference type="Gene3D" id="2.60.120.620">
    <property type="entry name" value="q2cbj1_9rhob like domain"/>
    <property type="match status" value="1"/>
</dbReference>
<dbReference type="PANTHER" id="PTHR33099:SF14">
    <property type="entry name" value="PROLYL 4-HYDROXYLASE ALPHA SUBUNIT FE(2+) 2OG DIOXYGENASE DOMAIN-CONTAINING PROTEIN"/>
    <property type="match status" value="1"/>
</dbReference>
<name>A0A167WE07_9AGAM</name>
<evidence type="ECO:0000259" key="1">
    <source>
        <dbReference type="Pfam" id="PF13640"/>
    </source>
</evidence>
<protein>
    <recommendedName>
        <fullName evidence="1">Prolyl 4-hydroxylase alpha subunit Fe(2+) 2OG dioxygenase domain-containing protein</fullName>
    </recommendedName>
</protein>
<sequence length="417" mass="46025">MSTEETLKALKTALSMRAPYVSGTCSVTADDFIMYYGPEGDASRINLSKATPGQLKALSDSCEAATFGVDQKDVLDESYRKAGKMDVSNFASNFSLARTGIMEHVRSQLLEEDAQVQVELYKLNVYGKHSFFKAHKDTPRGENMFGSLVVVFPSKHIGGALLLRHEGEEWSFDAAKELSQCTDPSESVGFVAFYSDVEHEVAVVESGYRITLTYNLYYASDPTPQKSFGIRQDASLPGEAEFKVAFQKLLNDTAVLPEGGLLGFGLQHEYPVNERTRISDLLCNLKGSDAVVRRVCEQLSLAAELKFIYKDDDGGPSMLSSRFIDLSRSCEVEDLKDELRGRGGITICDQTPGHIEDMEYDGDVAVYWLNELTDTTCMKGMFVAHGNEASLEHYYASICLIVKVGHPGENRVLNVNG</sequence>
<keyword evidence="3" id="KW-1185">Reference proteome</keyword>